<name>A0A061RP27_9CHLO</name>
<evidence type="ECO:0000313" key="9">
    <source>
        <dbReference type="EMBL" id="JAC67958.1"/>
    </source>
</evidence>
<evidence type="ECO:0000256" key="6">
    <source>
        <dbReference type="ARBA" id="ARBA00023136"/>
    </source>
</evidence>
<dbReference type="PANTHER" id="PTHR10846">
    <property type="entry name" value="SODIUM/POTASSIUM/CALCIUM EXCHANGER"/>
    <property type="match status" value="1"/>
</dbReference>
<feature type="transmembrane region" description="Helical" evidence="7">
    <location>
        <begin position="134"/>
        <end position="150"/>
    </location>
</feature>
<evidence type="ECO:0000256" key="4">
    <source>
        <dbReference type="ARBA" id="ARBA00022692"/>
    </source>
</evidence>
<keyword evidence="3" id="KW-0813">Transport</keyword>
<feature type="transmembrane region" description="Helical" evidence="7">
    <location>
        <begin position="64"/>
        <end position="86"/>
    </location>
</feature>
<feature type="transmembrane region" description="Helical" evidence="7">
    <location>
        <begin position="516"/>
        <end position="537"/>
    </location>
</feature>
<dbReference type="InterPro" id="IPR004481">
    <property type="entry name" value="K/Na/Ca-exchanger"/>
</dbReference>
<dbReference type="AlphaFoldDB" id="A0A061RP27"/>
<evidence type="ECO:0000256" key="3">
    <source>
        <dbReference type="ARBA" id="ARBA00022449"/>
    </source>
</evidence>
<dbReference type="GO" id="GO:0008273">
    <property type="term" value="F:calcium, potassium:sodium antiporter activity"/>
    <property type="evidence" value="ECO:0007669"/>
    <property type="project" value="TreeGrafter"/>
</dbReference>
<gene>
    <name evidence="10" type="primary">SLC24A2</name>
    <name evidence="11" type="ORF">TSPGSL018_16881</name>
    <name evidence="10" type="ORF">TSPGSL018_28076</name>
    <name evidence="9" type="ORF">TSPGSL018_9857</name>
</gene>
<evidence type="ECO:0000259" key="8">
    <source>
        <dbReference type="Pfam" id="PF01699"/>
    </source>
</evidence>
<dbReference type="InterPro" id="IPR004837">
    <property type="entry name" value="NaCa_Exmemb"/>
</dbReference>
<dbReference type="Gene3D" id="1.20.1420.30">
    <property type="entry name" value="NCX, central ion-binding region"/>
    <property type="match status" value="2"/>
</dbReference>
<sequence length="637" mass="69711">MRLAALDAGSCVAAEWESHGGWLLEAFLVVYTFWGFYLVTDVFFLPAISVLVDKMHVPDDLAGATILGAALNSPELFSNLIGLFILKNPVGLGLVMGSFNFNILCITGFTALFSRQHLRSRQLKLEWRYLQRDAGIYLLAVLLLVAVARDQKLEAWECFALLALYLAYVLICVFTGRIARFCCGKERKPRRQRQLGKIITDALGKEWLESLMGPLAIGEDARARHSTDLEEPFLLESGLPGGEESNGMEQQSIECLPDSIRMQINSTPQLPLGRLSLNSVAQSASNSNSIANENSTGRAELAKELLQIIRDILENGYVNLHHNYMSTGGGPAAFAATDESMKRSASAPAKYQAGGLEQTREPGAQLNVDADGTSEARELNLKLIERIVMEGSAVEIDHLLKADARLVAVAVDTLSHQKFASDVMQRAEMVVESTEKETHDHENLLRWPKEGTLLAKAGFVIALPMNLLLSATMSHDPKWYVFTIMSAVAWLAVLAYELDWAAARVGCNIGVSDELIGMTVVAIGTSLPNVFAAVVAGSRGQVETSISQAFGSNIFDILIAFGLPYTIQCALQGWEPVSIDAGNVSSDGIIDVGVLIVYLMLLIFFRMRLTRVQGACCLGMYLCYLAYEVFDFVLLHS</sequence>
<evidence type="ECO:0000313" key="10">
    <source>
        <dbReference type="EMBL" id="JAC73713.1"/>
    </source>
</evidence>
<organism evidence="10">
    <name type="scientific">Tetraselmis sp. GSL018</name>
    <dbReference type="NCBI Taxonomy" id="582737"/>
    <lineage>
        <taxon>Eukaryota</taxon>
        <taxon>Viridiplantae</taxon>
        <taxon>Chlorophyta</taxon>
        <taxon>core chlorophytes</taxon>
        <taxon>Chlorodendrophyceae</taxon>
        <taxon>Chlorodendrales</taxon>
        <taxon>Chlorodendraceae</taxon>
        <taxon>Tetraselmis</taxon>
    </lineage>
</organism>
<dbReference type="EMBL" id="GBEZ01007740">
    <property type="protein sequence ID" value="JAC77743.1"/>
    <property type="molecule type" value="Transcribed_RNA"/>
</dbReference>
<keyword evidence="6 7" id="KW-0472">Membrane</keyword>
<comment type="subcellular location">
    <subcellularLocation>
        <location evidence="1">Membrane</location>
        <topology evidence="1">Multi-pass membrane protein</topology>
    </subcellularLocation>
</comment>
<dbReference type="GO" id="GO:0005886">
    <property type="term" value="C:plasma membrane"/>
    <property type="evidence" value="ECO:0007669"/>
    <property type="project" value="TreeGrafter"/>
</dbReference>
<evidence type="ECO:0000256" key="1">
    <source>
        <dbReference type="ARBA" id="ARBA00004141"/>
    </source>
</evidence>
<feature type="domain" description="Sodium/calcium exchanger membrane region" evidence="8">
    <location>
        <begin position="480"/>
        <end position="627"/>
    </location>
</feature>
<feature type="transmembrane region" description="Helical" evidence="7">
    <location>
        <begin position="162"/>
        <end position="183"/>
    </location>
</feature>
<evidence type="ECO:0000256" key="5">
    <source>
        <dbReference type="ARBA" id="ARBA00022989"/>
    </source>
</evidence>
<dbReference type="EMBL" id="GBEZ01018480">
    <property type="protein sequence ID" value="JAC67958.1"/>
    <property type="molecule type" value="Transcribed_RNA"/>
</dbReference>
<feature type="domain" description="Sodium/calcium exchanger membrane region" evidence="8">
    <location>
        <begin position="28"/>
        <end position="173"/>
    </location>
</feature>
<dbReference type="PANTHER" id="PTHR10846:SF8">
    <property type="entry name" value="INNER MEMBRANE PROTEIN YRBG"/>
    <property type="match status" value="1"/>
</dbReference>
<keyword evidence="3" id="KW-0050">Antiport</keyword>
<dbReference type="EMBL" id="GBEZ01012148">
    <property type="protein sequence ID" value="JAC73713.1"/>
    <property type="molecule type" value="Transcribed_RNA"/>
</dbReference>
<comment type="similarity">
    <text evidence="2">Belongs to the Ca(2+):cation antiporter (CaCA) (TC 2.A.19) family. SLC24A subfamily.</text>
</comment>
<evidence type="ECO:0000256" key="7">
    <source>
        <dbReference type="SAM" id="Phobius"/>
    </source>
</evidence>
<keyword evidence="4 7" id="KW-0812">Transmembrane</keyword>
<accession>A0A061RP27</accession>
<reference evidence="10" key="1">
    <citation type="submission" date="2014-05" db="EMBL/GenBank/DDBJ databases">
        <title>The transcriptome of the halophilic microalga Tetraselmis sp. GSL018 isolated from the Great Salt Lake, Utah.</title>
        <authorList>
            <person name="Jinkerson R.E."/>
            <person name="D'Adamo S."/>
            <person name="Posewitz M.C."/>
        </authorList>
    </citation>
    <scope>NUCLEOTIDE SEQUENCE</scope>
    <source>
        <strain evidence="10">GSL018</strain>
    </source>
</reference>
<proteinExistence type="inferred from homology"/>
<evidence type="ECO:0000313" key="11">
    <source>
        <dbReference type="EMBL" id="JAC77743.1"/>
    </source>
</evidence>
<feature type="transmembrane region" description="Helical" evidence="7">
    <location>
        <begin position="588"/>
        <end position="605"/>
    </location>
</feature>
<protein>
    <submittedName>
        <fullName evidence="10">Solute carrier family 24 (Sodium/potassium/calcium exchanger), member 2</fullName>
    </submittedName>
</protein>
<dbReference type="GO" id="GO:0005262">
    <property type="term" value="F:calcium channel activity"/>
    <property type="evidence" value="ECO:0007669"/>
    <property type="project" value="TreeGrafter"/>
</dbReference>
<evidence type="ECO:0000256" key="2">
    <source>
        <dbReference type="ARBA" id="ARBA00005364"/>
    </source>
</evidence>
<feature type="transmembrane region" description="Helical" evidence="7">
    <location>
        <begin position="549"/>
        <end position="568"/>
    </location>
</feature>
<dbReference type="InterPro" id="IPR044880">
    <property type="entry name" value="NCX_ion-bd_dom_sf"/>
</dbReference>
<feature type="transmembrane region" description="Helical" evidence="7">
    <location>
        <begin position="479"/>
        <end position="496"/>
    </location>
</feature>
<feature type="transmembrane region" description="Helical" evidence="7">
    <location>
        <begin position="92"/>
        <end position="113"/>
    </location>
</feature>
<feature type="transmembrane region" description="Helical" evidence="7">
    <location>
        <begin position="612"/>
        <end position="630"/>
    </location>
</feature>
<dbReference type="Pfam" id="PF01699">
    <property type="entry name" value="Na_Ca_ex"/>
    <property type="match status" value="2"/>
</dbReference>
<dbReference type="NCBIfam" id="TIGR00367">
    <property type="entry name" value="calcium/sodium antiporter"/>
    <property type="match status" value="1"/>
</dbReference>
<dbReference type="GO" id="GO:0006874">
    <property type="term" value="P:intracellular calcium ion homeostasis"/>
    <property type="evidence" value="ECO:0007669"/>
    <property type="project" value="TreeGrafter"/>
</dbReference>
<keyword evidence="5 7" id="KW-1133">Transmembrane helix</keyword>
<feature type="transmembrane region" description="Helical" evidence="7">
    <location>
        <begin position="26"/>
        <end position="52"/>
    </location>
</feature>